<protein>
    <submittedName>
        <fullName evidence="1">Uncharacterized protein</fullName>
    </submittedName>
</protein>
<gene>
    <name evidence="1" type="ORF">O181_034953</name>
</gene>
<dbReference type="Proteomes" id="UP000765509">
    <property type="component" value="Unassembled WGS sequence"/>
</dbReference>
<proteinExistence type="predicted"/>
<comment type="caution">
    <text evidence="1">The sequence shown here is derived from an EMBL/GenBank/DDBJ whole genome shotgun (WGS) entry which is preliminary data.</text>
</comment>
<accession>A0A9Q3D6I6</accession>
<dbReference type="AlphaFoldDB" id="A0A9Q3D6I6"/>
<evidence type="ECO:0000313" key="1">
    <source>
        <dbReference type="EMBL" id="MBW0495238.1"/>
    </source>
</evidence>
<keyword evidence="2" id="KW-1185">Reference proteome</keyword>
<organism evidence="1 2">
    <name type="scientific">Austropuccinia psidii MF-1</name>
    <dbReference type="NCBI Taxonomy" id="1389203"/>
    <lineage>
        <taxon>Eukaryota</taxon>
        <taxon>Fungi</taxon>
        <taxon>Dikarya</taxon>
        <taxon>Basidiomycota</taxon>
        <taxon>Pucciniomycotina</taxon>
        <taxon>Pucciniomycetes</taxon>
        <taxon>Pucciniales</taxon>
        <taxon>Sphaerophragmiaceae</taxon>
        <taxon>Austropuccinia</taxon>
    </lineage>
</organism>
<sequence length="111" mass="12474">MTGICLQYKTPSRIKVPVFVFNIICPMATTEYIFRESTDRVMSASQRQLNRERFPTTECVARESNNALFCSKAGTTPISEMDALFWFNLVLAFAASALVRQSGTQCPILPQ</sequence>
<reference evidence="1" key="1">
    <citation type="submission" date="2021-03" db="EMBL/GenBank/DDBJ databases">
        <title>Draft genome sequence of rust myrtle Austropuccinia psidii MF-1, a brazilian biotype.</title>
        <authorList>
            <person name="Quecine M.C."/>
            <person name="Pachon D.M.R."/>
            <person name="Bonatelli M.L."/>
            <person name="Correr F.H."/>
            <person name="Franceschini L.M."/>
            <person name="Leite T.F."/>
            <person name="Margarido G.R.A."/>
            <person name="Almeida C.A."/>
            <person name="Ferrarezi J.A."/>
            <person name="Labate C.A."/>
        </authorList>
    </citation>
    <scope>NUCLEOTIDE SEQUENCE</scope>
    <source>
        <strain evidence="1">MF-1</strain>
    </source>
</reference>
<name>A0A9Q3D6I6_9BASI</name>
<dbReference type="EMBL" id="AVOT02012984">
    <property type="protein sequence ID" value="MBW0495238.1"/>
    <property type="molecule type" value="Genomic_DNA"/>
</dbReference>
<evidence type="ECO:0000313" key="2">
    <source>
        <dbReference type="Proteomes" id="UP000765509"/>
    </source>
</evidence>